<dbReference type="AlphaFoldDB" id="A0A5B6VZS9"/>
<proteinExistence type="predicted"/>
<keyword evidence="1" id="KW-0808">Transferase</keyword>
<accession>A0A5B6VZS9</accession>
<evidence type="ECO:0000313" key="2">
    <source>
        <dbReference type="Proteomes" id="UP000325315"/>
    </source>
</evidence>
<keyword evidence="1" id="KW-0695">RNA-directed DNA polymerase</keyword>
<reference evidence="2" key="1">
    <citation type="journal article" date="2019" name="Plant Biotechnol. J.">
        <title>Genome sequencing of the Australian wild diploid species Gossypium australe highlights disease resistance and delayed gland morphogenesis.</title>
        <authorList>
            <person name="Cai Y."/>
            <person name="Cai X."/>
            <person name="Wang Q."/>
            <person name="Wang P."/>
            <person name="Zhang Y."/>
            <person name="Cai C."/>
            <person name="Xu Y."/>
            <person name="Wang K."/>
            <person name="Zhou Z."/>
            <person name="Wang C."/>
            <person name="Geng S."/>
            <person name="Li B."/>
            <person name="Dong Q."/>
            <person name="Hou Y."/>
            <person name="Wang H."/>
            <person name="Ai P."/>
            <person name="Liu Z."/>
            <person name="Yi F."/>
            <person name="Sun M."/>
            <person name="An G."/>
            <person name="Cheng J."/>
            <person name="Zhang Y."/>
            <person name="Shi Q."/>
            <person name="Xie Y."/>
            <person name="Shi X."/>
            <person name="Chang Y."/>
            <person name="Huang F."/>
            <person name="Chen Y."/>
            <person name="Hong S."/>
            <person name="Mi L."/>
            <person name="Sun Q."/>
            <person name="Zhang L."/>
            <person name="Zhou B."/>
            <person name="Peng R."/>
            <person name="Zhang X."/>
            <person name="Liu F."/>
        </authorList>
    </citation>
    <scope>NUCLEOTIDE SEQUENCE [LARGE SCALE GENOMIC DNA]</scope>
    <source>
        <strain evidence="2">cv. PA1801</strain>
    </source>
</reference>
<dbReference type="EMBL" id="SMMG02000005">
    <property type="protein sequence ID" value="KAA3474840.1"/>
    <property type="molecule type" value="Genomic_DNA"/>
</dbReference>
<gene>
    <name evidence="1" type="ORF">EPI10_025093</name>
</gene>
<sequence>MDSTKAMDNVDREEDNKKLRFTGFYGAPDVREKAVTLELLRTLGRNNSLPWLVGGDFNDILFADEKQEKRPEWKLSIELWNFVSWWTLATLDHGLLGKGVKYWKTIYEKDLIGVLLTTHETKGLKNWADMIKAKSGHDVKRLTRRLEFLNGVERSEESLAEIDDVKLHLNMEMDKEE</sequence>
<protein>
    <submittedName>
        <fullName evidence="1">Reverse transcriptase</fullName>
    </submittedName>
</protein>
<dbReference type="Proteomes" id="UP000325315">
    <property type="component" value="Unassembled WGS sequence"/>
</dbReference>
<dbReference type="SUPFAM" id="SSF56219">
    <property type="entry name" value="DNase I-like"/>
    <property type="match status" value="1"/>
</dbReference>
<dbReference type="GO" id="GO:0003964">
    <property type="term" value="F:RNA-directed DNA polymerase activity"/>
    <property type="evidence" value="ECO:0007669"/>
    <property type="project" value="UniProtKB-KW"/>
</dbReference>
<keyword evidence="1" id="KW-0548">Nucleotidyltransferase</keyword>
<dbReference type="OrthoDB" id="1750221at2759"/>
<organism evidence="1 2">
    <name type="scientific">Gossypium australe</name>
    <dbReference type="NCBI Taxonomy" id="47621"/>
    <lineage>
        <taxon>Eukaryota</taxon>
        <taxon>Viridiplantae</taxon>
        <taxon>Streptophyta</taxon>
        <taxon>Embryophyta</taxon>
        <taxon>Tracheophyta</taxon>
        <taxon>Spermatophyta</taxon>
        <taxon>Magnoliopsida</taxon>
        <taxon>eudicotyledons</taxon>
        <taxon>Gunneridae</taxon>
        <taxon>Pentapetalae</taxon>
        <taxon>rosids</taxon>
        <taxon>malvids</taxon>
        <taxon>Malvales</taxon>
        <taxon>Malvaceae</taxon>
        <taxon>Malvoideae</taxon>
        <taxon>Gossypium</taxon>
    </lineage>
</organism>
<evidence type="ECO:0000313" key="1">
    <source>
        <dbReference type="EMBL" id="KAA3474840.1"/>
    </source>
</evidence>
<comment type="caution">
    <text evidence="1">The sequence shown here is derived from an EMBL/GenBank/DDBJ whole genome shotgun (WGS) entry which is preliminary data.</text>
</comment>
<dbReference type="InterPro" id="IPR036691">
    <property type="entry name" value="Endo/exonu/phosph_ase_sf"/>
</dbReference>
<name>A0A5B6VZS9_9ROSI</name>
<keyword evidence="2" id="KW-1185">Reference proteome</keyword>